<organism evidence="3 4">
    <name type="scientific">Rhizobium aquaticum</name>
    <dbReference type="NCBI Taxonomy" id="1549636"/>
    <lineage>
        <taxon>Bacteria</taxon>
        <taxon>Pseudomonadati</taxon>
        <taxon>Pseudomonadota</taxon>
        <taxon>Alphaproteobacteria</taxon>
        <taxon>Hyphomicrobiales</taxon>
        <taxon>Rhizobiaceae</taxon>
        <taxon>Rhizobium/Agrobacterium group</taxon>
        <taxon>Rhizobium</taxon>
    </lineage>
</organism>
<evidence type="ECO:0000256" key="1">
    <source>
        <dbReference type="SAM" id="SignalP"/>
    </source>
</evidence>
<dbReference type="InterPro" id="IPR013830">
    <property type="entry name" value="SGNH_hydro"/>
</dbReference>
<dbReference type="InterPro" id="IPR036514">
    <property type="entry name" value="SGNH_hydro_sf"/>
</dbReference>
<evidence type="ECO:0000313" key="3">
    <source>
        <dbReference type="EMBL" id="MET3612518.1"/>
    </source>
</evidence>
<proteinExistence type="predicted"/>
<dbReference type="GO" id="GO:0004622">
    <property type="term" value="F:phosphatidylcholine lysophospholipase activity"/>
    <property type="evidence" value="ECO:0007669"/>
    <property type="project" value="UniProtKB-EC"/>
</dbReference>
<dbReference type="Gene3D" id="3.40.50.1110">
    <property type="entry name" value="SGNH hydrolase"/>
    <property type="match status" value="1"/>
</dbReference>
<evidence type="ECO:0000259" key="2">
    <source>
        <dbReference type="Pfam" id="PF13472"/>
    </source>
</evidence>
<accession>A0ABV2IVQ8</accession>
<keyword evidence="3" id="KW-0378">Hydrolase</keyword>
<name>A0ABV2IVQ8_9HYPH</name>
<dbReference type="EMBL" id="JBEPMB010000001">
    <property type="protein sequence ID" value="MET3612518.1"/>
    <property type="molecule type" value="Genomic_DNA"/>
</dbReference>
<dbReference type="EC" id="3.1.2.-" evidence="3"/>
<reference evidence="3 4" key="1">
    <citation type="submission" date="2024-06" db="EMBL/GenBank/DDBJ databases">
        <title>Genomic Encyclopedia of Type Strains, Phase IV (KMG-IV): sequencing the most valuable type-strain genomes for metagenomic binning, comparative biology and taxonomic classification.</title>
        <authorList>
            <person name="Goeker M."/>
        </authorList>
    </citation>
    <scope>NUCLEOTIDE SEQUENCE [LARGE SCALE GENOMIC DNA]</scope>
    <source>
        <strain evidence="3 4">DSM 29780</strain>
    </source>
</reference>
<dbReference type="Proteomes" id="UP001549047">
    <property type="component" value="Unassembled WGS sequence"/>
</dbReference>
<gene>
    <name evidence="3" type="ORF">ABID16_000823</name>
</gene>
<feature type="chain" id="PRO_5047418676" evidence="1">
    <location>
        <begin position="28"/>
        <end position="180"/>
    </location>
</feature>
<dbReference type="RefSeq" id="WP_354555080.1">
    <property type="nucleotide sequence ID" value="NZ_JBEPMB010000001.1"/>
</dbReference>
<evidence type="ECO:0000313" key="4">
    <source>
        <dbReference type="Proteomes" id="UP001549047"/>
    </source>
</evidence>
<feature type="signal peptide" evidence="1">
    <location>
        <begin position="1"/>
        <end position="27"/>
    </location>
</feature>
<keyword evidence="4" id="KW-1185">Reference proteome</keyword>
<dbReference type="EC" id="3.1.1.5" evidence="3"/>
<comment type="caution">
    <text evidence="3">The sequence shown here is derived from an EMBL/GenBank/DDBJ whole genome shotgun (WGS) entry which is preliminary data.</text>
</comment>
<feature type="domain" description="SGNH hydrolase-type esterase" evidence="2">
    <location>
        <begin position="32"/>
        <end position="126"/>
    </location>
</feature>
<dbReference type="Pfam" id="PF13472">
    <property type="entry name" value="Lipase_GDSL_2"/>
    <property type="match status" value="1"/>
</dbReference>
<protein>
    <submittedName>
        <fullName evidence="3">Acyl-CoA thioesterase-1</fullName>
        <ecNumber evidence="3">3.1.1.5</ecNumber>
        <ecNumber evidence="3">3.1.2.-</ecNumber>
    </submittedName>
</protein>
<keyword evidence="1" id="KW-0732">Signal</keyword>
<dbReference type="SUPFAM" id="SSF52266">
    <property type="entry name" value="SGNH hydrolase"/>
    <property type="match status" value="1"/>
</dbReference>
<sequence>MRWMKLVRCIGLAGVVAGSLAGAAAEAAEIVALGASNTYGRGQGSHHDGVDKGQAFPAQLQAMLAARNCKATVVNAGVPGDTTGGMLAREAALLQSDTKVLILQPGGNDERKGQGDNSANIAKIKALAASKGVKVVMLDHPGKIAGGNRLPDGQHFSAAGHTLFAQYLLPKVLATGVCKR</sequence>